<dbReference type="PANTHER" id="PTHR10127:SF780">
    <property type="entry name" value="METALLOENDOPEPTIDASE"/>
    <property type="match status" value="1"/>
</dbReference>
<dbReference type="GO" id="GO:0004222">
    <property type="term" value="F:metalloendopeptidase activity"/>
    <property type="evidence" value="ECO:0007669"/>
    <property type="project" value="UniProtKB-UniRule"/>
</dbReference>
<dbReference type="InterPro" id="IPR006026">
    <property type="entry name" value="Peptidase_Metallo"/>
</dbReference>
<evidence type="ECO:0000256" key="3">
    <source>
        <dbReference type="ARBA" id="ARBA00022723"/>
    </source>
</evidence>
<comment type="caution">
    <text evidence="8">Lacks conserved residue(s) required for the propagation of feature annotation.</text>
</comment>
<dbReference type="InterPro" id="IPR024079">
    <property type="entry name" value="MetalloPept_cat_dom_sf"/>
</dbReference>
<protein>
    <recommendedName>
        <fullName evidence="9">Metalloendopeptidase</fullName>
        <ecNumber evidence="9">3.4.24.-</ecNumber>
    </recommendedName>
</protein>
<evidence type="ECO:0000256" key="1">
    <source>
        <dbReference type="ARBA" id="ARBA00011245"/>
    </source>
</evidence>
<evidence type="ECO:0000256" key="9">
    <source>
        <dbReference type="RuleBase" id="RU361183"/>
    </source>
</evidence>
<reference evidence="13 14" key="1">
    <citation type="journal article" date="2019" name="Sci. Rep.">
        <title>Orb-weaving spider Araneus ventricosus genome elucidates the spidroin gene catalogue.</title>
        <authorList>
            <person name="Kono N."/>
            <person name="Nakamura H."/>
            <person name="Ohtoshi R."/>
            <person name="Moran D.A.P."/>
            <person name="Shinohara A."/>
            <person name="Yoshida Y."/>
            <person name="Fujiwara M."/>
            <person name="Mori M."/>
            <person name="Tomita M."/>
            <person name="Arakawa K."/>
        </authorList>
    </citation>
    <scope>NUCLEOTIDE SEQUENCE [LARGE SCALE GENOMIC DNA]</scope>
</reference>
<evidence type="ECO:0000256" key="2">
    <source>
        <dbReference type="ARBA" id="ARBA00022670"/>
    </source>
</evidence>
<feature type="domain" description="Peptidase M12A" evidence="11">
    <location>
        <begin position="43"/>
        <end position="184"/>
    </location>
</feature>
<comment type="cofactor">
    <cofactor evidence="8 9">
        <name>Zn(2+)</name>
        <dbReference type="ChEBI" id="CHEBI:29105"/>
    </cofactor>
    <text evidence="8 9">Binds 1 zinc ion per subunit.</text>
</comment>
<dbReference type="Proteomes" id="UP000499080">
    <property type="component" value="Unassembled WGS sequence"/>
</dbReference>
<feature type="binding site" evidence="8">
    <location>
        <position position="142"/>
    </location>
    <ligand>
        <name>Zn(2+)</name>
        <dbReference type="ChEBI" id="CHEBI:29105"/>
        <note>catalytic</note>
    </ligand>
</feature>
<dbReference type="PANTHER" id="PTHR10127">
    <property type="entry name" value="DISCOIDIN, CUB, EGF, LAMININ , AND ZINC METALLOPROTEASE DOMAIN CONTAINING"/>
    <property type="match status" value="1"/>
</dbReference>
<comment type="caution">
    <text evidence="13">The sequence shown here is derived from an EMBL/GenBank/DDBJ whole genome shotgun (WGS) entry which is preliminary data.</text>
</comment>
<evidence type="ECO:0000256" key="8">
    <source>
        <dbReference type="PROSITE-ProRule" id="PRU01211"/>
    </source>
</evidence>
<feature type="active site" evidence="8">
    <location>
        <position position="133"/>
    </location>
</feature>
<dbReference type="InterPro" id="IPR034035">
    <property type="entry name" value="Astacin-like_dom"/>
</dbReference>
<evidence type="ECO:0000256" key="4">
    <source>
        <dbReference type="ARBA" id="ARBA00022801"/>
    </source>
</evidence>
<dbReference type="OrthoDB" id="291007at2759"/>
<evidence type="ECO:0000313" key="13">
    <source>
        <dbReference type="EMBL" id="GBN91815.1"/>
    </source>
</evidence>
<dbReference type="EMBL" id="BGPR01024076">
    <property type="protein sequence ID" value="GBN91815.1"/>
    <property type="molecule type" value="Genomic_DNA"/>
</dbReference>
<evidence type="ECO:0000313" key="12">
    <source>
        <dbReference type="EMBL" id="GBN91245.1"/>
    </source>
</evidence>
<dbReference type="CDD" id="cd04280">
    <property type="entry name" value="ZnMc_astacin_like"/>
    <property type="match status" value="1"/>
</dbReference>
<dbReference type="EC" id="3.4.24.-" evidence="9"/>
<dbReference type="GO" id="GO:0008270">
    <property type="term" value="F:zinc ion binding"/>
    <property type="evidence" value="ECO:0007669"/>
    <property type="project" value="UniProtKB-UniRule"/>
</dbReference>
<dbReference type="InterPro" id="IPR001506">
    <property type="entry name" value="Peptidase_M12A"/>
</dbReference>
<evidence type="ECO:0000313" key="14">
    <source>
        <dbReference type="Proteomes" id="UP000499080"/>
    </source>
</evidence>
<accession>A0A4Y2SY55</accession>
<organism evidence="13 14">
    <name type="scientific">Araneus ventricosus</name>
    <name type="common">Orbweaver spider</name>
    <name type="synonym">Epeira ventricosa</name>
    <dbReference type="NCBI Taxonomy" id="182803"/>
    <lineage>
        <taxon>Eukaryota</taxon>
        <taxon>Metazoa</taxon>
        <taxon>Ecdysozoa</taxon>
        <taxon>Arthropoda</taxon>
        <taxon>Chelicerata</taxon>
        <taxon>Arachnida</taxon>
        <taxon>Araneae</taxon>
        <taxon>Araneomorphae</taxon>
        <taxon>Entelegynae</taxon>
        <taxon>Araneoidea</taxon>
        <taxon>Araneidae</taxon>
        <taxon>Araneus</taxon>
    </lineage>
</organism>
<dbReference type="GO" id="GO:0006508">
    <property type="term" value="P:proteolysis"/>
    <property type="evidence" value="ECO:0007669"/>
    <property type="project" value="UniProtKB-KW"/>
</dbReference>
<keyword evidence="3 8" id="KW-0479">Metal-binding</keyword>
<keyword evidence="14" id="KW-1185">Reference proteome</keyword>
<name>A0A4Y2SY55_ARAVE</name>
<keyword evidence="4 8" id="KW-0378">Hydrolase</keyword>
<evidence type="ECO:0000256" key="5">
    <source>
        <dbReference type="ARBA" id="ARBA00022833"/>
    </source>
</evidence>
<evidence type="ECO:0000259" key="11">
    <source>
        <dbReference type="PROSITE" id="PS51864"/>
    </source>
</evidence>
<dbReference type="PRINTS" id="PR00480">
    <property type="entry name" value="ASTACIN"/>
</dbReference>
<proteinExistence type="predicted"/>
<evidence type="ECO:0000256" key="6">
    <source>
        <dbReference type="ARBA" id="ARBA00023049"/>
    </source>
</evidence>
<feature type="chain" id="PRO_5033458664" description="Metalloendopeptidase" evidence="10">
    <location>
        <begin position="16"/>
        <end position="184"/>
    </location>
</feature>
<comment type="subunit">
    <text evidence="1">Monomer.</text>
</comment>
<dbReference type="Gene3D" id="3.40.390.10">
    <property type="entry name" value="Collagenase (Catalytic Domain)"/>
    <property type="match status" value="1"/>
</dbReference>
<keyword evidence="5 8" id="KW-0862">Zinc</keyword>
<evidence type="ECO:0000256" key="10">
    <source>
        <dbReference type="SAM" id="SignalP"/>
    </source>
</evidence>
<evidence type="ECO:0000256" key="7">
    <source>
        <dbReference type="ARBA" id="ARBA00025529"/>
    </source>
</evidence>
<feature type="binding site" evidence="8">
    <location>
        <position position="136"/>
    </location>
    <ligand>
        <name>Zn(2+)</name>
        <dbReference type="ChEBI" id="CHEBI:29105"/>
        <note>catalytic</note>
    </ligand>
</feature>
<gene>
    <name evidence="13" type="primary">VMPA_10</name>
    <name evidence="12" type="synonym">VMPA_18</name>
    <name evidence="12" type="ORF">AVEN_193277_1</name>
    <name evidence="13" type="ORF">AVEN_243959_1</name>
</gene>
<dbReference type="AlphaFoldDB" id="A0A4Y2SY55"/>
<keyword evidence="10" id="KW-0732">Signal</keyword>
<feature type="signal peptide" evidence="10">
    <location>
        <begin position="1"/>
        <end position="15"/>
    </location>
</feature>
<sequence>MKLFVLLGIFAAASAGPAPPHDPMINEGLFEGDILLDPNADRNAIPRDSQRWPGGVVPYFISPELAHLTERIRSAMKHIEDNSCIRFKQRTNENDHIKIFKHSGCYSHWGRIGNQQLLSLGNGCEPFGTIVHELLHAIGFEHEHNRSDRDEYLNIYWDNIVDRKLIQFYFIQIPLNQSTDFHCS</sequence>
<keyword evidence="2 8" id="KW-0645">Protease</keyword>
<dbReference type="SUPFAM" id="SSF55486">
    <property type="entry name" value="Metalloproteases ('zincins'), catalytic domain"/>
    <property type="match status" value="1"/>
</dbReference>
<comment type="function">
    <text evidence="7">Zinc metalloprotease. Provoques deadhesion of endothelial cells from cell cultures, and also degradation of fibronectin, fibrinogen and gelatin in vitro. Its role in the venom is not fully understood but it might act as a spreading factor that facilitates diffusion of other venom toxins. Alternatively, it might be involved in the proteolytic processing of other venom toxins or it might play a role in extra-oral digestion of prey.</text>
</comment>
<dbReference type="SMART" id="SM00235">
    <property type="entry name" value="ZnMc"/>
    <property type="match status" value="1"/>
</dbReference>
<keyword evidence="6 8" id="KW-0482">Metalloprotease</keyword>
<feature type="binding site" evidence="8">
    <location>
        <position position="132"/>
    </location>
    <ligand>
        <name>Zn(2+)</name>
        <dbReference type="ChEBI" id="CHEBI:29105"/>
        <note>catalytic</note>
    </ligand>
</feature>
<dbReference type="EMBL" id="BGPR01023794">
    <property type="protein sequence ID" value="GBN91245.1"/>
    <property type="molecule type" value="Genomic_DNA"/>
</dbReference>
<dbReference type="PROSITE" id="PS51864">
    <property type="entry name" value="ASTACIN"/>
    <property type="match status" value="1"/>
</dbReference>
<dbReference type="Pfam" id="PF01400">
    <property type="entry name" value="Astacin"/>
    <property type="match status" value="1"/>
</dbReference>